<organism evidence="2 3">
    <name type="scientific">Skeletonema marinoi</name>
    <dbReference type="NCBI Taxonomy" id="267567"/>
    <lineage>
        <taxon>Eukaryota</taxon>
        <taxon>Sar</taxon>
        <taxon>Stramenopiles</taxon>
        <taxon>Ochrophyta</taxon>
        <taxon>Bacillariophyta</taxon>
        <taxon>Coscinodiscophyceae</taxon>
        <taxon>Thalassiosirophycidae</taxon>
        <taxon>Thalassiosirales</taxon>
        <taxon>Skeletonemataceae</taxon>
        <taxon>Skeletonema</taxon>
        <taxon>Skeletonema marinoi-dohrnii complex</taxon>
    </lineage>
</organism>
<name>A0AAD9DCZ6_9STRA</name>
<reference evidence="2" key="1">
    <citation type="submission" date="2023-06" db="EMBL/GenBank/DDBJ databases">
        <title>Survivors Of The Sea: Transcriptome response of Skeletonema marinoi to long-term dormancy.</title>
        <authorList>
            <person name="Pinder M.I.M."/>
            <person name="Kourtchenko O."/>
            <person name="Robertson E.K."/>
            <person name="Larsson T."/>
            <person name="Maumus F."/>
            <person name="Osuna-Cruz C.M."/>
            <person name="Vancaester E."/>
            <person name="Stenow R."/>
            <person name="Vandepoele K."/>
            <person name="Ploug H."/>
            <person name="Bruchert V."/>
            <person name="Godhe A."/>
            <person name="Topel M."/>
        </authorList>
    </citation>
    <scope>NUCLEOTIDE SEQUENCE</scope>
    <source>
        <strain evidence="2">R05AC</strain>
    </source>
</reference>
<evidence type="ECO:0000313" key="3">
    <source>
        <dbReference type="Proteomes" id="UP001224775"/>
    </source>
</evidence>
<accession>A0AAD9DCZ6</accession>
<feature type="transmembrane region" description="Helical" evidence="1">
    <location>
        <begin position="163"/>
        <end position="182"/>
    </location>
</feature>
<dbReference type="Gene3D" id="3.40.50.150">
    <property type="entry name" value="Vaccinia Virus protein VP39"/>
    <property type="match status" value="1"/>
</dbReference>
<sequence length="201" mass="21616">MDHFRFIFADIGATGAFGTPENDTLQKIPLSYQSAPLNDEMEAFDFYLIDGRYRVACACASMLHAMSRGGDMQKVMFGVHDYPGREGYHQLESVGDIVKESERLRVFQTTTQLSAKNVNFEKIGNAATVAAASVIATPFAALAADVVDDYEYGAVNAPGGLGLAAGLGVLAILTAAVPVLLAPGEDAFNEMKDKDADKWRK</sequence>
<evidence type="ECO:0000256" key="1">
    <source>
        <dbReference type="SAM" id="Phobius"/>
    </source>
</evidence>
<proteinExistence type="predicted"/>
<dbReference type="Proteomes" id="UP001224775">
    <property type="component" value="Unassembled WGS sequence"/>
</dbReference>
<gene>
    <name evidence="2" type="ORF">QTG54_007927</name>
</gene>
<evidence type="ECO:0000313" key="2">
    <source>
        <dbReference type="EMBL" id="KAK1741449.1"/>
    </source>
</evidence>
<keyword evidence="3" id="KW-1185">Reference proteome</keyword>
<protein>
    <submittedName>
        <fullName evidence="2">Uncharacterized protein</fullName>
    </submittedName>
</protein>
<keyword evidence="1" id="KW-1133">Transmembrane helix</keyword>
<keyword evidence="1" id="KW-0472">Membrane</keyword>
<comment type="caution">
    <text evidence="2">The sequence shown here is derived from an EMBL/GenBank/DDBJ whole genome shotgun (WGS) entry which is preliminary data.</text>
</comment>
<keyword evidence="1" id="KW-0812">Transmembrane</keyword>
<dbReference type="AlphaFoldDB" id="A0AAD9DCZ6"/>
<dbReference type="InterPro" id="IPR029063">
    <property type="entry name" value="SAM-dependent_MTases_sf"/>
</dbReference>
<dbReference type="EMBL" id="JATAAI010000013">
    <property type="protein sequence ID" value="KAK1741449.1"/>
    <property type="molecule type" value="Genomic_DNA"/>
</dbReference>
<feature type="transmembrane region" description="Helical" evidence="1">
    <location>
        <begin position="123"/>
        <end position="143"/>
    </location>
</feature>